<dbReference type="AlphaFoldDB" id="A0AAU1ZW29"/>
<dbReference type="PANTHER" id="PTHR43784:SF2">
    <property type="entry name" value="GDSL-LIKE LIPASE_ACYLHYDROLASE, PUTATIVE (AFU_ORTHOLOGUE AFUA_2G00820)-RELATED"/>
    <property type="match status" value="1"/>
</dbReference>
<evidence type="ECO:0000313" key="2">
    <source>
        <dbReference type="EMBL" id="WTT16517.1"/>
    </source>
</evidence>
<dbReference type="Gene3D" id="3.40.50.1110">
    <property type="entry name" value="SGNH hydrolase"/>
    <property type="match status" value="1"/>
</dbReference>
<organism evidence="2">
    <name type="scientific">Streptomyces sp. NBC_00093</name>
    <dbReference type="NCBI Taxonomy" id="2975649"/>
    <lineage>
        <taxon>Bacteria</taxon>
        <taxon>Bacillati</taxon>
        <taxon>Actinomycetota</taxon>
        <taxon>Actinomycetes</taxon>
        <taxon>Kitasatosporales</taxon>
        <taxon>Streptomycetaceae</taxon>
        <taxon>Streptomyces</taxon>
    </lineage>
</organism>
<dbReference type="InterPro" id="IPR013830">
    <property type="entry name" value="SGNH_hydro"/>
</dbReference>
<dbReference type="PANTHER" id="PTHR43784">
    <property type="entry name" value="GDSL-LIKE LIPASE/ACYLHYDROLASE, PUTATIVE (AFU_ORTHOLOGUE AFUA_2G00820)-RELATED"/>
    <property type="match status" value="1"/>
</dbReference>
<dbReference type="EMBL" id="CP108222">
    <property type="protein sequence ID" value="WTT16517.1"/>
    <property type="molecule type" value="Genomic_DNA"/>
</dbReference>
<protein>
    <submittedName>
        <fullName evidence="2">GDSL-type esterase/lipase family protein</fullName>
    </submittedName>
</protein>
<reference evidence="2" key="1">
    <citation type="submission" date="2022-10" db="EMBL/GenBank/DDBJ databases">
        <title>The complete genomes of actinobacterial strains from the NBC collection.</title>
        <authorList>
            <person name="Joergensen T.S."/>
            <person name="Alvarez Arevalo M."/>
            <person name="Sterndorff E.B."/>
            <person name="Faurdal D."/>
            <person name="Vuksanovic O."/>
            <person name="Mourched A.-S."/>
            <person name="Charusanti P."/>
            <person name="Shaw S."/>
            <person name="Blin K."/>
            <person name="Weber T."/>
        </authorList>
    </citation>
    <scope>NUCLEOTIDE SEQUENCE</scope>
    <source>
        <strain evidence="2">NBC_00093</strain>
    </source>
</reference>
<dbReference type="Pfam" id="PF13472">
    <property type="entry name" value="Lipase_GDSL_2"/>
    <property type="match status" value="1"/>
</dbReference>
<name>A0AAU1ZW29_9ACTN</name>
<feature type="domain" description="SGNH hydrolase-type esterase" evidence="1">
    <location>
        <begin position="183"/>
        <end position="376"/>
    </location>
</feature>
<proteinExistence type="predicted"/>
<sequence>MTSTRAGSTWIAAHRSAVIDPHEAFKLFEVRGFTDQTVRQTLHPAGGGEALRIRLSNRYGTTPLEIGGAHLARRIEGSGTAPGTDITVLFGGAESVTIPPGEEIVSDPVERAVTAGEELALSLYLPGDTGLSTYAAIPYDVGHAVPGNQLTAETLDESEELITSHYITGIDVLAPENTRIAVAFGDSWIEGMATTPGTGSSFPAQLNRRLTGPGWIVAPGISGNRLLADEIGAHLLTRIERDVLSVPGATHVIIHVGLNDLGLPGAIAFPEPGKLPTAADLVTGLTTLADRLHAAGLTVIGSTIGPYAGTVYPGYDTEEGQAVRAEVNTWLLGDSHPFDAIVDIAAAVADPDRPTRIRDDYNSGDGLHVNDAGAKAIADVVDLGLLNP</sequence>
<accession>A0AAU1ZW29</accession>
<dbReference type="SUPFAM" id="SSF52266">
    <property type="entry name" value="SGNH hydrolase"/>
    <property type="match status" value="1"/>
</dbReference>
<gene>
    <name evidence="2" type="ORF">OHA22_13780</name>
</gene>
<evidence type="ECO:0000259" key="1">
    <source>
        <dbReference type="Pfam" id="PF13472"/>
    </source>
</evidence>
<dbReference type="InterPro" id="IPR036514">
    <property type="entry name" value="SGNH_hydro_sf"/>
</dbReference>
<dbReference type="InterPro" id="IPR053140">
    <property type="entry name" value="GDSL_Rv0518-like"/>
</dbReference>